<evidence type="ECO:0000313" key="2">
    <source>
        <dbReference type="EMBL" id="MBQ0825277.1"/>
    </source>
</evidence>
<evidence type="ECO:0000313" key="3">
    <source>
        <dbReference type="Proteomes" id="UP000677875"/>
    </source>
</evidence>
<feature type="compositionally biased region" description="Pro residues" evidence="1">
    <location>
        <begin position="191"/>
        <end position="204"/>
    </location>
</feature>
<proteinExistence type="predicted"/>
<dbReference type="AlphaFoldDB" id="A0A940XD84"/>
<dbReference type="RefSeq" id="WP_210867965.1">
    <property type="nucleotide sequence ID" value="NZ_JAGPNL010000001.1"/>
</dbReference>
<organism evidence="2 3">
    <name type="scientific">Streptomyces tagetis</name>
    <dbReference type="NCBI Taxonomy" id="2820809"/>
    <lineage>
        <taxon>Bacteria</taxon>
        <taxon>Bacillati</taxon>
        <taxon>Actinomycetota</taxon>
        <taxon>Actinomycetes</taxon>
        <taxon>Kitasatosporales</taxon>
        <taxon>Streptomycetaceae</taxon>
        <taxon>Streptomyces</taxon>
    </lineage>
</organism>
<accession>A0A940XD84</accession>
<gene>
    <name evidence="2" type="ORF">J5Y05_01935</name>
</gene>
<name>A0A940XD84_9ACTN</name>
<comment type="caution">
    <text evidence="2">The sequence shown here is derived from an EMBL/GenBank/DDBJ whole genome shotgun (WGS) entry which is preliminary data.</text>
</comment>
<sequence>MEESSPTQWAWAADPGMGMWCASLTRGITPHDVLARYGADSRTARLLTRQQAAQLSGTEGSVLRAGTLDAWAFCFEEYGLMGAMPGPLSALSQGTETFSVLRGGDGMNSFAYWRDGQCIERFEPGFAGTRPPAPHPWWDMVQQQLDAAGTEYPGLVPVLKAVALHTDAVLDTDTLNGPLLTLLLDDNSRTPDPPPQPHPTPVQPPGRFLGTVVPDPLSPPAVIYAIRPADQHTQGFKPEE</sequence>
<keyword evidence="3" id="KW-1185">Reference proteome</keyword>
<reference evidence="2" key="1">
    <citation type="submission" date="2021-04" db="EMBL/GenBank/DDBJ databases">
        <title>Genome seq and assembly of Streptomyces sp. RG38.</title>
        <authorList>
            <person name="Chhetri G."/>
        </authorList>
    </citation>
    <scope>NUCLEOTIDE SEQUENCE</scope>
    <source>
        <strain evidence="2">RG38</strain>
    </source>
</reference>
<dbReference type="Proteomes" id="UP000677875">
    <property type="component" value="Unassembled WGS sequence"/>
</dbReference>
<dbReference type="EMBL" id="JAGPNL010000001">
    <property type="protein sequence ID" value="MBQ0825277.1"/>
    <property type="molecule type" value="Genomic_DNA"/>
</dbReference>
<protein>
    <submittedName>
        <fullName evidence="2">Uncharacterized protein</fullName>
    </submittedName>
</protein>
<evidence type="ECO:0000256" key="1">
    <source>
        <dbReference type="SAM" id="MobiDB-lite"/>
    </source>
</evidence>
<dbReference type="Pfam" id="PF20062">
    <property type="entry name" value="DUF6461"/>
    <property type="match status" value="1"/>
</dbReference>
<dbReference type="InterPro" id="IPR045592">
    <property type="entry name" value="DUF6461"/>
</dbReference>
<feature type="region of interest" description="Disordered" evidence="1">
    <location>
        <begin position="184"/>
        <end position="213"/>
    </location>
</feature>